<evidence type="ECO:0000256" key="1">
    <source>
        <dbReference type="PROSITE-ProRule" id="PRU00042"/>
    </source>
</evidence>
<accession>A0A1X6N0I4</accession>
<dbReference type="Gene3D" id="3.30.160.60">
    <property type="entry name" value="Classic Zinc Finger"/>
    <property type="match status" value="1"/>
</dbReference>
<keyword evidence="1" id="KW-0863">Zinc-finger</keyword>
<dbReference type="AlphaFoldDB" id="A0A1X6N0I4"/>
<name>A0A1X6N0I4_9APHY</name>
<feature type="compositionally biased region" description="Polar residues" evidence="2">
    <location>
        <begin position="290"/>
        <end position="309"/>
    </location>
</feature>
<feature type="compositionally biased region" description="Polar residues" evidence="2">
    <location>
        <begin position="222"/>
        <end position="237"/>
    </location>
</feature>
<dbReference type="Proteomes" id="UP000194127">
    <property type="component" value="Unassembled WGS sequence"/>
</dbReference>
<keyword evidence="1" id="KW-0862">Zinc</keyword>
<keyword evidence="5" id="KW-1185">Reference proteome</keyword>
<proteinExistence type="predicted"/>
<feature type="region of interest" description="Disordered" evidence="2">
    <location>
        <begin position="211"/>
        <end position="309"/>
    </location>
</feature>
<dbReference type="InterPro" id="IPR013087">
    <property type="entry name" value="Znf_C2H2_type"/>
</dbReference>
<dbReference type="OrthoDB" id="10327509at2759"/>
<reference evidence="4 5" key="1">
    <citation type="submission" date="2017-04" db="EMBL/GenBank/DDBJ databases">
        <title>Genome Sequence of the Model Brown-Rot Fungus Postia placenta SB12.</title>
        <authorList>
            <consortium name="DOE Joint Genome Institute"/>
            <person name="Gaskell J."/>
            <person name="Kersten P."/>
            <person name="Larrondo L.F."/>
            <person name="Canessa P."/>
            <person name="Martinez D."/>
            <person name="Hibbett D."/>
            <person name="Schmoll M."/>
            <person name="Kubicek C.P."/>
            <person name="Martinez A.T."/>
            <person name="Yadav J."/>
            <person name="Master E."/>
            <person name="Magnuson J.K."/>
            <person name="James T."/>
            <person name="Yaver D."/>
            <person name="Berka R."/>
            <person name="Labutti K."/>
            <person name="Lipzen A."/>
            <person name="Aerts A."/>
            <person name="Barry K."/>
            <person name="Henrissat B."/>
            <person name="Blanchette R."/>
            <person name="Grigoriev I."/>
            <person name="Cullen D."/>
        </authorList>
    </citation>
    <scope>NUCLEOTIDE SEQUENCE [LARGE SCALE GENOMIC DNA]</scope>
    <source>
        <strain evidence="4 5">MAD-698-R-SB12</strain>
    </source>
</reference>
<evidence type="ECO:0000313" key="5">
    <source>
        <dbReference type="Proteomes" id="UP000194127"/>
    </source>
</evidence>
<gene>
    <name evidence="4" type="ORF">POSPLADRAFT_1143769</name>
</gene>
<evidence type="ECO:0000256" key="2">
    <source>
        <dbReference type="SAM" id="MobiDB-lite"/>
    </source>
</evidence>
<dbReference type="RefSeq" id="XP_024338933.1">
    <property type="nucleotide sequence ID" value="XM_024485609.1"/>
</dbReference>
<dbReference type="GeneID" id="36330558"/>
<evidence type="ECO:0000259" key="3">
    <source>
        <dbReference type="PROSITE" id="PS50157"/>
    </source>
</evidence>
<feature type="non-terminal residue" evidence="4">
    <location>
        <position position="1"/>
    </location>
</feature>
<feature type="region of interest" description="Disordered" evidence="2">
    <location>
        <begin position="139"/>
        <end position="159"/>
    </location>
</feature>
<organism evidence="4 5">
    <name type="scientific">Postia placenta MAD-698-R-SB12</name>
    <dbReference type="NCBI Taxonomy" id="670580"/>
    <lineage>
        <taxon>Eukaryota</taxon>
        <taxon>Fungi</taxon>
        <taxon>Dikarya</taxon>
        <taxon>Basidiomycota</taxon>
        <taxon>Agaricomycotina</taxon>
        <taxon>Agaricomycetes</taxon>
        <taxon>Polyporales</taxon>
        <taxon>Adustoporiaceae</taxon>
        <taxon>Rhodonia</taxon>
    </lineage>
</organism>
<evidence type="ECO:0000313" key="4">
    <source>
        <dbReference type="EMBL" id="OSX62139.1"/>
    </source>
</evidence>
<protein>
    <recommendedName>
        <fullName evidence="3">C2H2-type domain-containing protein</fullName>
    </recommendedName>
</protein>
<feature type="domain" description="C2H2-type" evidence="3">
    <location>
        <begin position="347"/>
        <end position="374"/>
    </location>
</feature>
<dbReference type="EMBL" id="KZ110597">
    <property type="protein sequence ID" value="OSX62139.1"/>
    <property type="molecule type" value="Genomic_DNA"/>
</dbReference>
<dbReference type="GO" id="GO:0008270">
    <property type="term" value="F:zinc ion binding"/>
    <property type="evidence" value="ECO:0007669"/>
    <property type="project" value="UniProtKB-KW"/>
</dbReference>
<keyword evidence="1" id="KW-0479">Metal-binding</keyword>
<sequence>PPQVTYPQPAPTHQAALHLQGEPSTALYLSDNQWPSMTGLPTVHAPLTTPSPSMTLASTASSPSSMAPVSSRYFGVPGNVRELSTPLHETYDNEHGPMAIFSPMPPSPSPIAGPSTQPYTIHKGRLIASSRRVAAACAPTSGSGTHYVPSLSPSGLPTGGQKKAYTGYEGYVPNAATNGNTDVFFDNNNIDYCEKAIGKHVADNGDELADAVRPAVKRPRVSPSTGLSSARTRTQTQPRRKGVRSKPPAPLLPDPREQYAQQESRKRKNKDDNDDITTISIKPSKKARQAVTQSQQLEGGGSKRSNTNKNLFCPFGCRKEAFHSKYELNRHLVESCMPNPGRKESQLPCPLCGKKLKRAWTLKRHLTTRTGECKAKEEERRILASAAQR</sequence>
<dbReference type="PROSITE" id="PS50157">
    <property type="entry name" value="ZINC_FINGER_C2H2_2"/>
    <property type="match status" value="1"/>
</dbReference>